<dbReference type="EMBL" id="JACGWL010000012">
    <property type="protein sequence ID" value="KAK4390405.1"/>
    <property type="molecule type" value="Genomic_DNA"/>
</dbReference>
<keyword evidence="3" id="KW-1185">Reference proteome</keyword>
<evidence type="ECO:0000313" key="2">
    <source>
        <dbReference type="EMBL" id="KAK4390405.1"/>
    </source>
</evidence>
<organism evidence="2 3">
    <name type="scientific">Sesamum angolense</name>
    <dbReference type="NCBI Taxonomy" id="2727404"/>
    <lineage>
        <taxon>Eukaryota</taxon>
        <taxon>Viridiplantae</taxon>
        <taxon>Streptophyta</taxon>
        <taxon>Embryophyta</taxon>
        <taxon>Tracheophyta</taxon>
        <taxon>Spermatophyta</taxon>
        <taxon>Magnoliopsida</taxon>
        <taxon>eudicotyledons</taxon>
        <taxon>Gunneridae</taxon>
        <taxon>Pentapetalae</taxon>
        <taxon>asterids</taxon>
        <taxon>lamiids</taxon>
        <taxon>Lamiales</taxon>
        <taxon>Pedaliaceae</taxon>
        <taxon>Sesamum</taxon>
    </lineage>
</organism>
<feature type="domain" description="DUF4283" evidence="1">
    <location>
        <begin position="56"/>
        <end position="124"/>
    </location>
</feature>
<protein>
    <recommendedName>
        <fullName evidence="1">DUF4283 domain-containing protein</fullName>
    </recommendedName>
</protein>
<reference evidence="2" key="1">
    <citation type="submission" date="2020-06" db="EMBL/GenBank/DDBJ databases">
        <authorList>
            <person name="Li T."/>
            <person name="Hu X."/>
            <person name="Zhang T."/>
            <person name="Song X."/>
            <person name="Zhang H."/>
            <person name="Dai N."/>
            <person name="Sheng W."/>
            <person name="Hou X."/>
            <person name="Wei L."/>
        </authorList>
    </citation>
    <scope>NUCLEOTIDE SEQUENCE</scope>
    <source>
        <strain evidence="2">K16</strain>
        <tissue evidence="2">Leaf</tissue>
    </source>
</reference>
<dbReference type="InterPro" id="IPR025558">
    <property type="entry name" value="DUF4283"/>
</dbReference>
<reference evidence="2" key="2">
    <citation type="journal article" date="2024" name="Plant">
        <title>Genomic evolution and insights into agronomic trait innovations of Sesamum species.</title>
        <authorList>
            <person name="Miao H."/>
            <person name="Wang L."/>
            <person name="Qu L."/>
            <person name="Liu H."/>
            <person name="Sun Y."/>
            <person name="Le M."/>
            <person name="Wang Q."/>
            <person name="Wei S."/>
            <person name="Zheng Y."/>
            <person name="Lin W."/>
            <person name="Duan Y."/>
            <person name="Cao H."/>
            <person name="Xiong S."/>
            <person name="Wang X."/>
            <person name="Wei L."/>
            <person name="Li C."/>
            <person name="Ma Q."/>
            <person name="Ju M."/>
            <person name="Zhao R."/>
            <person name="Li G."/>
            <person name="Mu C."/>
            <person name="Tian Q."/>
            <person name="Mei H."/>
            <person name="Zhang T."/>
            <person name="Gao T."/>
            <person name="Zhang H."/>
        </authorList>
    </citation>
    <scope>NUCLEOTIDE SEQUENCE</scope>
    <source>
        <strain evidence="2">K16</strain>
    </source>
</reference>
<gene>
    <name evidence="2" type="ORF">Sango_2103800</name>
</gene>
<dbReference type="Pfam" id="PF14111">
    <property type="entry name" value="DUF4283"/>
    <property type="match status" value="1"/>
</dbReference>
<dbReference type="AlphaFoldDB" id="A0AAE1WBT4"/>
<sequence length="155" mass="17308">MSSVSRMRASLWSVTVVFGGGGGQEVNGRWRPCISSGVGCTVSGLGTWNGKKEKDGFYLVGRILASKTYRFDYVKSTLLSAMNSGNGMKISEIGNDRYLFKFNHVLDKNYVWERTSWMFEKNLAVLNAVEDDENPLTVTLDWSAFHVLVHGLSVR</sequence>
<comment type="caution">
    <text evidence="2">The sequence shown here is derived from an EMBL/GenBank/DDBJ whole genome shotgun (WGS) entry which is preliminary data.</text>
</comment>
<name>A0AAE1WBT4_9LAMI</name>
<proteinExistence type="predicted"/>
<accession>A0AAE1WBT4</accession>
<dbReference type="Proteomes" id="UP001289374">
    <property type="component" value="Unassembled WGS sequence"/>
</dbReference>
<evidence type="ECO:0000313" key="3">
    <source>
        <dbReference type="Proteomes" id="UP001289374"/>
    </source>
</evidence>
<evidence type="ECO:0000259" key="1">
    <source>
        <dbReference type="Pfam" id="PF14111"/>
    </source>
</evidence>